<feature type="region of interest" description="Disordered" evidence="1">
    <location>
        <begin position="169"/>
        <end position="190"/>
    </location>
</feature>
<dbReference type="AlphaFoldDB" id="A0A3A2ZL47"/>
<dbReference type="EMBL" id="MVGC01000139">
    <property type="protein sequence ID" value="RJE23023.1"/>
    <property type="molecule type" value="Genomic_DNA"/>
</dbReference>
<organism evidence="2 3">
    <name type="scientific">Aspergillus sclerotialis</name>
    <dbReference type="NCBI Taxonomy" id="2070753"/>
    <lineage>
        <taxon>Eukaryota</taxon>
        <taxon>Fungi</taxon>
        <taxon>Dikarya</taxon>
        <taxon>Ascomycota</taxon>
        <taxon>Pezizomycotina</taxon>
        <taxon>Eurotiomycetes</taxon>
        <taxon>Eurotiomycetidae</taxon>
        <taxon>Eurotiales</taxon>
        <taxon>Aspergillaceae</taxon>
        <taxon>Aspergillus</taxon>
        <taxon>Aspergillus subgen. Polypaecilum</taxon>
    </lineage>
</organism>
<sequence>MAETTFHCDMSSWPFEDLAADGLRWSVQAGVSDGEIRHQNFDDFNIYPSRFLAANDCWEEQFANDLSASSLANSSHFQLSPIQNTNFEDVHQLHDFNNMASSRRTQEFDAMKCQFGPESVGDMIRSTSQLAKERALYMNSRANPQSPWENCSSHASLISNLPPNFSPDLGNCSSPSTNHTNESDDDTEFGNFHFYSLPDGLPLAGNPKSNNCPLEHREQESFVSGKRASEDDCLTPLEMPDGSMRLTSNWLPVDPKGGFTIAGIGIPSAVYDGPPGDGSIFDMEPPQYGENAFFSVDSTLPTFEV</sequence>
<proteinExistence type="predicted"/>
<accession>A0A3A2ZL47</accession>
<evidence type="ECO:0000313" key="2">
    <source>
        <dbReference type="EMBL" id="RJE23023.1"/>
    </source>
</evidence>
<gene>
    <name evidence="2" type="ORF">PHISCL_04628</name>
</gene>
<reference evidence="3" key="1">
    <citation type="submission" date="2017-02" db="EMBL/GenBank/DDBJ databases">
        <authorList>
            <person name="Tafer H."/>
            <person name="Lopandic K."/>
        </authorList>
    </citation>
    <scope>NUCLEOTIDE SEQUENCE [LARGE SCALE GENOMIC DNA]</scope>
    <source>
        <strain evidence="3">CBS 366.77</strain>
    </source>
</reference>
<name>A0A3A2ZL47_9EURO</name>
<dbReference type="Proteomes" id="UP000266188">
    <property type="component" value="Unassembled WGS sequence"/>
</dbReference>
<feature type="compositionally biased region" description="Polar residues" evidence="1">
    <location>
        <begin position="171"/>
        <end position="180"/>
    </location>
</feature>
<comment type="caution">
    <text evidence="2">The sequence shown here is derived from an EMBL/GenBank/DDBJ whole genome shotgun (WGS) entry which is preliminary data.</text>
</comment>
<evidence type="ECO:0000256" key="1">
    <source>
        <dbReference type="SAM" id="MobiDB-lite"/>
    </source>
</evidence>
<evidence type="ECO:0000313" key="3">
    <source>
        <dbReference type="Proteomes" id="UP000266188"/>
    </source>
</evidence>
<dbReference type="OrthoDB" id="4509688at2759"/>
<protein>
    <submittedName>
        <fullName evidence="2">Uncharacterized protein</fullName>
    </submittedName>
</protein>
<keyword evidence="3" id="KW-1185">Reference proteome</keyword>
<feature type="region of interest" description="Disordered" evidence="1">
    <location>
        <begin position="206"/>
        <end position="229"/>
    </location>
</feature>